<dbReference type="PROSITE" id="PS51257">
    <property type="entry name" value="PROKAR_LIPOPROTEIN"/>
    <property type="match status" value="1"/>
</dbReference>
<dbReference type="Pfam" id="PF13290">
    <property type="entry name" value="CHB_HEX_C_1"/>
    <property type="match status" value="2"/>
</dbReference>
<keyword evidence="7" id="KW-1185">Reference proteome</keyword>
<evidence type="ECO:0000259" key="5">
    <source>
        <dbReference type="Pfam" id="PF13290"/>
    </source>
</evidence>
<dbReference type="Pfam" id="PF13205">
    <property type="entry name" value="Big_5"/>
    <property type="match status" value="1"/>
</dbReference>
<feature type="domain" description="GH29D-like beta-sandwich" evidence="5">
    <location>
        <begin position="388"/>
        <end position="462"/>
    </location>
</feature>
<evidence type="ECO:0000256" key="1">
    <source>
        <dbReference type="ARBA" id="ARBA00022729"/>
    </source>
</evidence>
<dbReference type="Proteomes" id="UP000298458">
    <property type="component" value="Unassembled WGS sequence"/>
</dbReference>
<dbReference type="InterPro" id="IPR011460">
    <property type="entry name" value="Lcl_C"/>
</dbReference>
<dbReference type="Pfam" id="PF07603">
    <property type="entry name" value="Lcl_C"/>
    <property type="match status" value="1"/>
</dbReference>
<feature type="domain" description="Lcl C-terminal" evidence="3">
    <location>
        <begin position="776"/>
        <end position="914"/>
    </location>
</feature>
<gene>
    <name evidence="6" type="ORF">EHO60_12140</name>
</gene>
<dbReference type="InterPro" id="IPR032812">
    <property type="entry name" value="SbsA_Ig"/>
</dbReference>
<feature type="signal peptide" evidence="2">
    <location>
        <begin position="1"/>
        <end position="19"/>
    </location>
</feature>
<name>A0A4R9GAU8_9LEPT</name>
<protein>
    <submittedName>
        <fullName evidence="6">DUF1566 domain-containing protein</fullName>
    </submittedName>
</protein>
<proteinExistence type="predicted"/>
<dbReference type="OrthoDB" id="343463at2"/>
<dbReference type="InterPro" id="IPR059177">
    <property type="entry name" value="GH29D-like_dom"/>
</dbReference>
<feature type="domain" description="SbsA Ig-like" evidence="4">
    <location>
        <begin position="628"/>
        <end position="742"/>
    </location>
</feature>
<comment type="caution">
    <text evidence="6">The sequence shown here is derived from an EMBL/GenBank/DDBJ whole genome shotgun (WGS) entry which is preliminary data.</text>
</comment>
<reference evidence="6" key="1">
    <citation type="journal article" date="2019" name="PLoS Negl. Trop. Dis.">
        <title>Revisiting the worldwide diversity of Leptospira species in the environment.</title>
        <authorList>
            <person name="Vincent A.T."/>
            <person name="Schiettekatte O."/>
            <person name="Bourhy P."/>
            <person name="Veyrier F.J."/>
            <person name="Picardeau M."/>
        </authorList>
    </citation>
    <scope>NUCLEOTIDE SEQUENCE [LARGE SCALE GENOMIC DNA]</scope>
    <source>
        <strain evidence="6">SSW15</strain>
    </source>
</reference>
<keyword evidence="1 2" id="KW-0732">Signal</keyword>
<dbReference type="AlphaFoldDB" id="A0A4R9GAU8"/>
<feature type="chain" id="PRO_5020684483" evidence="2">
    <location>
        <begin position="20"/>
        <end position="917"/>
    </location>
</feature>
<accession>A0A4R9GAU8</accession>
<evidence type="ECO:0000313" key="6">
    <source>
        <dbReference type="EMBL" id="TGK08794.1"/>
    </source>
</evidence>
<sequence length="917" mass="94625">MQSARKFCFSLFVAGVAFVFCSCSPQSPGYGLLAALEGMVTSQANSGTSFPSNPLPFVGHAFFLPGQTVNLNSANKASGGGIVVDPSSAGSTLGIATEGNGVPNLVFLYNGNTNPYAVDVNGDGVPDYYLCYKPDGSVNLTTGINCTGNVVTVVPGQGFDTTGNGVVDNPMMAREKADTIAPSSSITPVPGTYGGAQSVTISCADNVAPGNLDYTLDGSTPTFSPVHGTITNPPKTTFAVGGNGNGDGTYTVEYRCRDLAGNVEAVHTATYIVNHTIPNITIVNSLGSAYLSTNAGAINSTTFSWKSNQAGSYSVRLGATGCTDGTIVGSGTVAANSAQTTFVNASQLVAGVNPIFVCVTAGQTGKLSLTVTLDNQPPTVTPNPGGGGYGSSPVSVQLNYSDNVSTASGYLVAYTTDGSLPSINTATQTITNGIAYSSSTPISVKTTATIRYLAMDNAGNLSTQGSAVYTIDPNLPTVTINSYPSTQAVNGSTDAQVNWQFGVQSGASYKVLLGGNKCTQVQTTSGTGSTSTTTTNYQGPSGVLYSTVSDCECNNGTALAGSSTAYASGNVVVSSPNASIFDIQENVPVVTTMANLNFTAGKNSIVLCVANELNQAHYGSVVGAIWKDTLAPTVTSVSPSGGATGVNPKPGTITLTFSEPMNQSLAPGFSITAYTAKAGQLWQTLDITNIQYSWTSPDTLQVQLPWKFFPENALLQWSLTGSSMKDVMGNVMASNASMAFTTTTYEAASGTWFGQAAPSYNPTPVTIFSGFPSDSVTIDNSTQLYWKTVSETVPTGASALTFYQAINACSYLNAANANAGFAGRTDWRLPSSTELQSIQDFTIATTPPPNAAPPAINSTAFPSTARGWYWTSSVFAGDPSQAWYADFGMPNTTFVNGLLSGANPPYAAMYLRCVAGR</sequence>
<evidence type="ECO:0000313" key="7">
    <source>
        <dbReference type="Proteomes" id="UP000298458"/>
    </source>
</evidence>
<evidence type="ECO:0000256" key="2">
    <source>
        <dbReference type="SAM" id="SignalP"/>
    </source>
</evidence>
<feature type="domain" description="GH29D-like beta-sandwich" evidence="5">
    <location>
        <begin position="188"/>
        <end position="241"/>
    </location>
</feature>
<organism evidence="6 7">
    <name type="scientific">Leptospira fletcheri</name>
    <dbReference type="NCBI Taxonomy" id="2484981"/>
    <lineage>
        <taxon>Bacteria</taxon>
        <taxon>Pseudomonadati</taxon>
        <taxon>Spirochaetota</taxon>
        <taxon>Spirochaetia</taxon>
        <taxon>Leptospirales</taxon>
        <taxon>Leptospiraceae</taxon>
        <taxon>Leptospira</taxon>
    </lineage>
</organism>
<dbReference type="EMBL" id="RQET01000009">
    <property type="protein sequence ID" value="TGK08794.1"/>
    <property type="molecule type" value="Genomic_DNA"/>
</dbReference>
<evidence type="ECO:0000259" key="4">
    <source>
        <dbReference type="Pfam" id="PF13205"/>
    </source>
</evidence>
<evidence type="ECO:0000259" key="3">
    <source>
        <dbReference type="Pfam" id="PF07603"/>
    </source>
</evidence>